<proteinExistence type="predicted"/>
<dbReference type="InParanoid" id="A0A0D1E4K7"/>
<evidence type="ECO:0000313" key="2">
    <source>
        <dbReference type="Proteomes" id="UP000000561"/>
    </source>
</evidence>
<dbReference type="GeneID" id="23562666"/>
<dbReference type="RefSeq" id="XP_011387720.1">
    <property type="nucleotide sequence ID" value="XM_011389418.1"/>
</dbReference>
<sequence length="121" mass="13170">MRSILLLPKRGSRIVSSRAYTPFAYLERSVGGFDFSRGQRRLLSTASKIAVPQPSNHMQKLTATEVQGKVFAACMRSKPAPMCPCDMLFAALAGSSLTLPWVTKLVLQDGGCAPIARKRAE</sequence>
<dbReference type="Proteomes" id="UP000000561">
    <property type="component" value="Chromosome 3"/>
</dbReference>
<gene>
    <name evidence="1" type="ORF">UMAG_01757</name>
</gene>
<organism evidence="1 2">
    <name type="scientific">Mycosarcoma maydis</name>
    <name type="common">Corn smut fungus</name>
    <name type="synonym">Ustilago maydis</name>
    <dbReference type="NCBI Taxonomy" id="5270"/>
    <lineage>
        <taxon>Eukaryota</taxon>
        <taxon>Fungi</taxon>
        <taxon>Dikarya</taxon>
        <taxon>Basidiomycota</taxon>
        <taxon>Ustilaginomycotina</taxon>
        <taxon>Ustilaginomycetes</taxon>
        <taxon>Ustilaginales</taxon>
        <taxon>Ustilaginaceae</taxon>
        <taxon>Mycosarcoma</taxon>
    </lineage>
</organism>
<keyword evidence="2" id="KW-1185">Reference proteome</keyword>
<protein>
    <submittedName>
        <fullName evidence="1">Uncharacterized protein</fullName>
    </submittedName>
</protein>
<dbReference type="EMBL" id="CM003142">
    <property type="protein sequence ID" value="KIS70591.1"/>
    <property type="molecule type" value="Genomic_DNA"/>
</dbReference>
<dbReference type="KEGG" id="uma:UMAG_01757"/>
<evidence type="ECO:0000313" key="1">
    <source>
        <dbReference type="EMBL" id="KIS70591.1"/>
    </source>
</evidence>
<dbReference type="VEuPathDB" id="FungiDB:UMAG_01757"/>
<accession>A0A0D1E4K7</accession>
<dbReference type="AlphaFoldDB" id="A0A0D1E4K7"/>
<name>A0A0D1E4K7_MYCMD</name>
<reference evidence="1 2" key="1">
    <citation type="journal article" date="2006" name="Nature">
        <title>Insights from the genome of the biotrophic fungal plant pathogen Ustilago maydis.</title>
        <authorList>
            <person name="Kamper J."/>
            <person name="Kahmann R."/>
            <person name="Bolker M."/>
            <person name="Ma L.J."/>
            <person name="Brefort T."/>
            <person name="Saville B.J."/>
            <person name="Banuett F."/>
            <person name="Kronstad J.W."/>
            <person name="Gold S.E."/>
            <person name="Muller O."/>
            <person name="Perlin M.H."/>
            <person name="Wosten H.A."/>
            <person name="de Vries R."/>
            <person name="Ruiz-Herrera J."/>
            <person name="Reynaga-Pena C.G."/>
            <person name="Snetselaar K."/>
            <person name="McCann M."/>
            <person name="Perez-Martin J."/>
            <person name="Feldbrugge M."/>
            <person name="Basse C.W."/>
            <person name="Steinberg G."/>
            <person name="Ibeas J.I."/>
            <person name="Holloman W."/>
            <person name="Guzman P."/>
            <person name="Farman M."/>
            <person name="Stajich J.E."/>
            <person name="Sentandreu R."/>
            <person name="Gonzalez-Prieto J.M."/>
            <person name="Kennell J.C."/>
            <person name="Molina L."/>
            <person name="Schirawski J."/>
            <person name="Mendoza-Mendoza A."/>
            <person name="Greilinger D."/>
            <person name="Munch K."/>
            <person name="Rossel N."/>
            <person name="Scherer M."/>
            <person name="Vranes M."/>
            <person name="Ladendorf O."/>
            <person name="Vincon V."/>
            <person name="Fuchs U."/>
            <person name="Sandrock B."/>
            <person name="Meng S."/>
            <person name="Ho E.C."/>
            <person name="Cahill M.J."/>
            <person name="Boyce K.J."/>
            <person name="Klose J."/>
            <person name="Klosterman S.J."/>
            <person name="Deelstra H.J."/>
            <person name="Ortiz-Castellanos L."/>
            <person name="Li W."/>
            <person name="Sanchez-Alonso P."/>
            <person name="Schreier P.H."/>
            <person name="Hauser-Hahn I."/>
            <person name="Vaupel M."/>
            <person name="Koopmann E."/>
            <person name="Friedrich G."/>
            <person name="Voss H."/>
            <person name="Schluter T."/>
            <person name="Margolis J."/>
            <person name="Platt D."/>
            <person name="Swimmer C."/>
            <person name="Gnirke A."/>
            <person name="Chen F."/>
            <person name="Vysotskaia V."/>
            <person name="Mannhaupt G."/>
            <person name="Guldener U."/>
            <person name="Munsterkotter M."/>
            <person name="Haase D."/>
            <person name="Oesterheld M."/>
            <person name="Mewes H.W."/>
            <person name="Mauceli E.W."/>
            <person name="DeCaprio D."/>
            <person name="Wade C.M."/>
            <person name="Butler J."/>
            <person name="Young S."/>
            <person name="Jaffe D.B."/>
            <person name="Calvo S."/>
            <person name="Nusbaum C."/>
            <person name="Galagan J."/>
            <person name="Birren B.W."/>
        </authorList>
    </citation>
    <scope>NUCLEOTIDE SEQUENCE [LARGE SCALE GENOMIC DNA]</scope>
    <source>
        <strain evidence="2">DSM 14603 / FGSC 9021 / UM521</strain>
    </source>
</reference>